<keyword evidence="2" id="KW-1185">Reference proteome</keyword>
<accession>A0A7L4PAC6</accession>
<dbReference type="RefSeq" id="WP_164905906.1">
    <property type="nucleotide sequence ID" value="NZ_JAAVJF010000003.1"/>
</dbReference>
<name>A0A7L4PAC6_9CREN</name>
<evidence type="ECO:0000313" key="1">
    <source>
        <dbReference type="EMBL" id="NYR15919.1"/>
    </source>
</evidence>
<organism evidence="1 2">
    <name type="scientific">Pyrobaculum arsenaticum</name>
    <dbReference type="NCBI Taxonomy" id="121277"/>
    <lineage>
        <taxon>Archaea</taxon>
        <taxon>Thermoproteota</taxon>
        <taxon>Thermoprotei</taxon>
        <taxon>Thermoproteales</taxon>
        <taxon>Thermoproteaceae</taxon>
        <taxon>Pyrobaculum</taxon>
    </lineage>
</organism>
<dbReference type="EMBL" id="JAAVJF010000003">
    <property type="protein sequence ID" value="NYR15919.1"/>
    <property type="molecule type" value="Genomic_DNA"/>
</dbReference>
<reference evidence="1 2" key="1">
    <citation type="journal article" date="2020" name="Nat. Commun.">
        <title>The structures of two archaeal type IV pili illuminate evolutionary relationships.</title>
        <authorList>
            <person name="Wang F."/>
            <person name="Baquero D.P."/>
            <person name="Su Z."/>
            <person name="Beltran L.C."/>
            <person name="Prangishvili D."/>
            <person name="Krupovic M."/>
            <person name="Egelman E.H."/>
        </authorList>
    </citation>
    <scope>NUCLEOTIDE SEQUENCE [LARGE SCALE GENOMIC DNA]</scope>
    <source>
        <strain evidence="1 2">2GA</strain>
    </source>
</reference>
<comment type="caution">
    <text evidence="1">The sequence shown here is derived from an EMBL/GenBank/DDBJ whole genome shotgun (WGS) entry which is preliminary data.</text>
</comment>
<evidence type="ECO:0000313" key="2">
    <source>
        <dbReference type="Proteomes" id="UP000554766"/>
    </source>
</evidence>
<gene>
    <name evidence="1" type="ORF">HC235_08230</name>
</gene>
<dbReference type="Proteomes" id="UP000554766">
    <property type="component" value="Unassembled WGS sequence"/>
</dbReference>
<dbReference type="GeneID" id="44139552"/>
<proteinExistence type="predicted"/>
<protein>
    <submittedName>
        <fullName evidence="1">Uncharacterized protein</fullName>
    </submittedName>
</protein>
<dbReference type="AlphaFoldDB" id="A0A7L4PAC6"/>
<sequence length="47" mass="5355">MSGVEIRAVEADWEEIEKLPPKLKATDRLYYRNRRLEASPEAPGATP</sequence>